<feature type="domain" description="Globin" evidence="2">
    <location>
        <begin position="13"/>
        <end position="166"/>
    </location>
</feature>
<dbReference type="CDD" id="cd01040">
    <property type="entry name" value="Mb-like"/>
    <property type="match status" value="1"/>
</dbReference>
<evidence type="ECO:0000256" key="1">
    <source>
        <dbReference type="SAM" id="MobiDB-lite"/>
    </source>
</evidence>
<dbReference type="Proteomes" id="UP000887566">
    <property type="component" value="Unplaced"/>
</dbReference>
<dbReference type="InterPro" id="IPR009050">
    <property type="entry name" value="Globin-like_sf"/>
</dbReference>
<accession>A0A914UXS6</accession>
<organism evidence="3 4">
    <name type="scientific">Plectus sambesii</name>
    <dbReference type="NCBI Taxonomy" id="2011161"/>
    <lineage>
        <taxon>Eukaryota</taxon>
        <taxon>Metazoa</taxon>
        <taxon>Ecdysozoa</taxon>
        <taxon>Nematoda</taxon>
        <taxon>Chromadorea</taxon>
        <taxon>Plectida</taxon>
        <taxon>Plectina</taxon>
        <taxon>Plectoidea</taxon>
        <taxon>Plectidae</taxon>
        <taxon>Plectus</taxon>
    </lineage>
</organism>
<dbReference type="InterPro" id="IPR000971">
    <property type="entry name" value="Globin"/>
</dbReference>
<dbReference type="Gene3D" id="1.10.490.10">
    <property type="entry name" value="Globins"/>
    <property type="match status" value="1"/>
</dbReference>
<reference evidence="4" key="1">
    <citation type="submission" date="2022-11" db="UniProtKB">
        <authorList>
            <consortium name="WormBaseParasite"/>
        </authorList>
    </citation>
    <scope>IDENTIFICATION</scope>
</reference>
<dbReference type="GO" id="GO:0020037">
    <property type="term" value="F:heme binding"/>
    <property type="evidence" value="ECO:0007669"/>
    <property type="project" value="InterPro"/>
</dbReference>
<dbReference type="AlphaFoldDB" id="A0A914UXS6"/>
<dbReference type="PROSITE" id="PS01033">
    <property type="entry name" value="GLOBIN"/>
    <property type="match status" value="1"/>
</dbReference>
<keyword evidence="3" id="KW-1185">Reference proteome</keyword>
<evidence type="ECO:0000313" key="4">
    <source>
        <dbReference type="WBParaSite" id="PSAMB.scaffold1328size32897.g12501.t1"/>
    </source>
</evidence>
<sequence length="318" mass="36174">MKSRRNSATVVSFLTIKERRMIVQSWKYLGANRQEIGRAVVKTVFDREPAMRCMFPFDSSTSDVRFCAHTKGIVGLLDSIVADLTLDEWHYAQAIMDRSFRLGRRHAALMRGRTDRFQADWWQLFLAAMLEALLPHVAAWKGGAKTWLAWHLLLTKVVENIILGFLTTLVSEKASSPLPTIFEWVCEEGAATNVSFENWERQMRLDTPPVPVWKSTSLLLQSHNEIIERTLDTSSVVVDVPIAAGRRSLRLPTALKLFFSRKTKVFRRASLHPSPDCPKKKQPQLQPAGSFAPRSDPLPRKGVFASDSLRSLEDWDEL</sequence>
<feature type="region of interest" description="Disordered" evidence="1">
    <location>
        <begin position="270"/>
        <end position="305"/>
    </location>
</feature>
<dbReference type="GO" id="GO:0019825">
    <property type="term" value="F:oxygen binding"/>
    <property type="evidence" value="ECO:0007669"/>
    <property type="project" value="InterPro"/>
</dbReference>
<evidence type="ECO:0000259" key="2">
    <source>
        <dbReference type="PROSITE" id="PS01033"/>
    </source>
</evidence>
<dbReference type="InterPro" id="IPR012292">
    <property type="entry name" value="Globin/Proto"/>
</dbReference>
<name>A0A914UXS6_9BILA</name>
<proteinExistence type="predicted"/>
<protein>
    <submittedName>
        <fullName evidence="4">Globin family profile domain-containing protein</fullName>
    </submittedName>
</protein>
<dbReference type="WBParaSite" id="PSAMB.scaffold1328size32897.g12501.t1">
    <property type="protein sequence ID" value="PSAMB.scaffold1328size32897.g12501.t1"/>
    <property type="gene ID" value="PSAMB.scaffold1328size32897.g12501"/>
</dbReference>
<evidence type="ECO:0000313" key="3">
    <source>
        <dbReference type="Proteomes" id="UP000887566"/>
    </source>
</evidence>
<dbReference type="SUPFAM" id="SSF46458">
    <property type="entry name" value="Globin-like"/>
    <property type="match status" value="1"/>
</dbReference>
<dbReference type="InterPro" id="IPR044399">
    <property type="entry name" value="Mb-like_M"/>
</dbReference>